<accession>A0ABX8YZ35</accession>
<keyword evidence="2" id="KW-1185">Reference proteome</keyword>
<dbReference type="Proteomes" id="UP000822862">
    <property type="component" value="Chromosome"/>
</dbReference>
<evidence type="ECO:0000313" key="1">
    <source>
        <dbReference type="EMBL" id="QZA58619.1"/>
    </source>
</evidence>
<gene>
    <name evidence="1" type="ORF">RHAB15C_0000496</name>
</gene>
<evidence type="ECO:0000313" key="2">
    <source>
        <dbReference type="Proteomes" id="UP000822862"/>
    </source>
</evidence>
<organism evidence="1 2">
    <name type="scientific">Candidatus Rhabdochlamydia porcellionis</name>
    <dbReference type="NCBI Taxonomy" id="225148"/>
    <lineage>
        <taxon>Bacteria</taxon>
        <taxon>Pseudomonadati</taxon>
        <taxon>Chlamydiota</taxon>
        <taxon>Chlamydiia</taxon>
        <taxon>Parachlamydiales</taxon>
        <taxon>Candidatus Rhabdochlamydiaceae</taxon>
        <taxon>Candidatus Rhabdochlamydia</taxon>
    </lineage>
</organism>
<sequence>MEQKFSVEQGFAISLIFFLRLWPDIKPQALLLDEDKLITHKLFFREVCLGYEVSAEWNQAVFRATGIPKENQRSLKLTEKDVFLCAIEFAKLHNEHWESEIDYTMHFLESMKKDSKGHQKAWALWRKAKEDFMSGRTTFYDFDWSAEFPW</sequence>
<dbReference type="EMBL" id="CP075585">
    <property type="protein sequence ID" value="QZA58619.1"/>
    <property type="molecule type" value="Genomic_DNA"/>
</dbReference>
<proteinExistence type="predicted"/>
<dbReference type="RefSeq" id="WP_194845785.1">
    <property type="nucleotide sequence ID" value="NZ_CP075585.1"/>
</dbReference>
<name>A0ABX8YZ35_9BACT</name>
<reference evidence="1 2" key="2">
    <citation type="submission" date="2021-05" db="EMBL/GenBank/DDBJ databases">
        <title>Ecology and evolution of chlamydial symbionts of arthropods.</title>
        <authorList>
            <person name="Halter T."/>
            <person name="Sixt B.S."/>
            <person name="Toenshoff E.R."/>
            <person name="Koestlbacher S."/>
            <person name="Schulz F."/>
            <person name="Kostanjsek R."/>
            <person name="Collingro A."/>
            <person name="Hendrickx F."/>
            <person name="Horn M."/>
        </authorList>
    </citation>
    <scope>NUCLEOTIDE SEQUENCE [LARGE SCALE GENOMIC DNA]</scope>
    <source>
        <strain evidence="1 2">15C</strain>
    </source>
</reference>
<reference evidence="1 2" key="1">
    <citation type="submission" date="2020-01" db="EMBL/GenBank/DDBJ databases">
        <authorList>
            <person name="Sixt B."/>
            <person name="Schulz F."/>
            <person name="Kostanjsek R."/>
            <person name="Koestlbacher S."/>
            <person name="Collingro A."/>
            <person name="Toenshoff E."/>
            <person name="Horn M."/>
        </authorList>
    </citation>
    <scope>NUCLEOTIDE SEQUENCE [LARGE SCALE GENOMIC DNA]</scope>
    <source>
        <strain evidence="1 2">15C</strain>
    </source>
</reference>
<protein>
    <submittedName>
        <fullName evidence="1">Uncharacterized protein</fullName>
    </submittedName>
</protein>